<dbReference type="AlphaFoldDB" id="A0ABD3NQ71"/>
<keyword evidence="1" id="KW-0489">Methyltransferase</keyword>
<keyword evidence="7" id="KW-1185">Reference proteome</keyword>
<dbReference type="GO" id="GO:0008168">
    <property type="term" value="F:methyltransferase activity"/>
    <property type="evidence" value="ECO:0007669"/>
    <property type="project" value="UniProtKB-KW"/>
</dbReference>
<name>A0ABD3NQ71_9STRA</name>
<dbReference type="EMBL" id="JALLAZ020001241">
    <property type="protein sequence ID" value="KAL3778104.1"/>
    <property type="molecule type" value="Genomic_DNA"/>
</dbReference>
<feature type="domain" description="18S rRNA (guanine(1575)-N(7))-methyltransferase Bud23 C-terminal" evidence="5">
    <location>
        <begin position="403"/>
        <end position="444"/>
    </location>
</feature>
<dbReference type="InterPro" id="IPR029063">
    <property type="entry name" value="SAM-dependent_MTases_sf"/>
</dbReference>
<reference evidence="6 7" key="1">
    <citation type="submission" date="2024-10" db="EMBL/GenBank/DDBJ databases">
        <title>Updated reference genomes for cyclostephanoid diatoms.</title>
        <authorList>
            <person name="Roberts W.R."/>
            <person name="Alverson A.J."/>
        </authorList>
    </citation>
    <scope>NUCLEOTIDE SEQUENCE [LARGE SCALE GENOMIC DNA]</scope>
    <source>
        <strain evidence="6 7">AJA276-08</strain>
    </source>
</reference>
<accession>A0ABD3NQ71</accession>
<evidence type="ECO:0000256" key="1">
    <source>
        <dbReference type="ARBA" id="ARBA00022603"/>
    </source>
</evidence>
<proteinExistence type="predicted"/>
<organism evidence="6 7">
    <name type="scientific">Stephanodiscus triporus</name>
    <dbReference type="NCBI Taxonomy" id="2934178"/>
    <lineage>
        <taxon>Eukaryota</taxon>
        <taxon>Sar</taxon>
        <taxon>Stramenopiles</taxon>
        <taxon>Ochrophyta</taxon>
        <taxon>Bacillariophyta</taxon>
        <taxon>Coscinodiscophyceae</taxon>
        <taxon>Thalassiosirophycidae</taxon>
        <taxon>Stephanodiscales</taxon>
        <taxon>Stephanodiscaceae</taxon>
        <taxon>Stephanodiscus</taxon>
    </lineage>
</organism>
<dbReference type="InterPro" id="IPR022238">
    <property type="entry name" value="Bud23_C"/>
</dbReference>
<dbReference type="InterPro" id="IPR039769">
    <property type="entry name" value="Bud23-like"/>
</dbReference>
<evidence type="ECO:0000313" key="6">
    <source>
        <dbReference type="EMBL" id="KAL3778104.1"/>
    </source>
</evidence>
<feature type="region of interest" description="Disordered" evidence="4">
    <location>
        <begin position="1"/>
        <end position="34"/>
    </location>
</feature>
<dbReference type="Pfam" id="PF12589">
    <property type="entry name" value="WBS_methylT"/>
    <property type="match status" value="1"/>
</dbReference>
<dbReference type="PANTHER" id="PTHR12734">
    <property type="entry name" value="METHYLTRANSFERASE-RELATED"/>
    <property type="match status" value="1"/>
</dbReference>
<feature type="compositionally biased region" description="Basic and acidic residues" evidence="4">
    <location>
        <begin position="178"/>
        <end position="187"/>
    </location>
</feature>
<dbReference type="GO" id="GO:0032259">
    <property type="term" value="P:methylation"/>
    <property type="evidence" value="ECO:0007669"/>
    <property type="project" value="UniProtKB-KW"/>
</dbReference>
<dbReference type="PANTHER" id="PTHR12734:SF0">
    <property type="entry name" value="18S RRNA (GUANINE-N(7))-METHYLTRANSFERASE-RELATED"/>
    <property type="match status" value="1"/>
</dbReference>
<evidence type="ECO:0000313" key="7">
    <source>
        <dbReference type="Proteomes" id="UP001530315"/>
    </source>
</evidence>
<feature type="compositionally biased region" description="Acidic residues" evidence="4">
    <location>
        <begin position="188"/>
        <end position="222"/>
    </location>
</feature>
<evidence type="ECO:0000256" key="3">
    <source>
        <dbReference type="ARBA" id="ARBA00022691"/>
    </source>
</evidence>
<evidence type="ECO:0000256" key="2">
    <source>
        <dbReference type="ARBA" id="ARBA00022679"/>
    </source>
</evidence>
<evidence type="ECO:0000259" key="5">
    <source>
        <dbReference type="Pfam" id="PF12589"/>
    </source>
</evidence>
<evidence type="ECO:0000256" key="4">
    <source>
        <dbReference type="SAM" id="MobiDB-lite"/>
    </source>
</evidence>
<dbReference type="Gene3D" id="3.40.50.150">
    <property type="entry name" value="Vaccinia Virus protein VP39"/>
    <property type="match status" value="1"/>
</dbReference>
<keyword evidence="2" id="KW-0808">Transferase</keyword>
<feature type="compositionally biased region" description="Gly residues" evidence="4">
    <location>
        <begin position="359"/>
        <end position="379"/>
    </location>
</feature>
<dbReference type="SUPFAM" id="SSF53335">
    <property type="entry name" value="S-adenosyl-L-methionine-dependent methyltransferases"/>
    <property type="match status" value="1"/>
</dbReference>
<dbReference type="Proteomes" id="UP001530315">
    <property type="component" value="Unassembled WGS sequence"/>
</dbReference>
<keyword evidence="3" id="KW-0949">S-adenosyl-L-methionine</keyword>
<comment type="caution">
    <text evidence="6">The sequence shown here is derived from an EMBL/GenBank/DDBJ whole genome shotgun (WGS) entry which is preliminary data.</text>
</comment>
<protein>
    <recommendedName>
        <fullName evidence="5">18S rRNA (guanine(1575)-N(7))-methyltransferase Bud23 C-terminal domain-containing protein</fullName>
    </recommendedName>
</protein>
<feature type="compositionally biased region" description="Basic and acidic residues" evidence="4">
    <location>
        <begin position="413"/>
        <end position="422"/>
    </location>
</feature>
<sequence length="447" mass="49113">MSRPELTGHASSSTMPGRHGSTIPVVPHGRDTEGDHRARWIELLRLDDGRRSGGGGADADSSQAVPRLDVGRGADSAVRCVRVIFHPLVDYSDGAPPWLARGRPPSEREVDARARRAGGRGASTHDTLPNNRFRFSSAMSAFVVGAMSECHVLEEHGHVWVGCDVSRDMLNMANERIEQKREEASRNDDDDDDDDDDDGYDDDGYDDDSEDDDSATRDDEDDGTTRKRRGRRRPSPPTGDLLHHDMGTGLPFRPATFDACVSISALQWLCYSNSRDQIPKRRLTRFFSSLYSVLRRGARAVLQFYPESAEHAILISECAARVGFAGGVVVDYPNSTKAKKHYLVLSFERSYRAPQGLTGAEGGGSATSRNNGGGGGGRRPTGVRVADADPRRAGGGGGKRGEKAPRKRKGVGKTKEWILHKKETQRKKGKDTRKDTKYTGRKRPTRF</sequence>
<feature type="region of interest" description="Disordered" evidence="4">
    <location>
        <begin position="178"/>
        <end position="246"/>
    </location>
</feature>
<gene>
    <name evidence="6" type="ORF">ACHAW5_004098</name>
</gene>
<feature type="region of interest" description="Disordered" evidence="4">
    <location>
        <begin position="356"/>
        <end position="447"/>
    </location>
</feature>